<dbReference type="CDD" id="cd00501">
    <property type="entry name" value="Peptidase_C15"/>
    <property type="match status" value="1"/>
</dbReference>
<name>A0ABT9YG10_9BACI</name>
<organism evidence="11 12">
    <name type="scientific">Alkalicoccobacillus murimartini</name>
    <dbReference type="NCBI Taxonomy" id="171685"/>
    <lineage>
        <taxon>Bacteria</taxon>
        <taxon>Bacillati</taxon>
        <taxon>Bacillota</taxon>
        <taxon>Bacilli</taxon>
        <taxon>Bacillales</taxon>
        <taxon>Bacillaceae</taxon>
        <taxon>Alkalicoccobacillus</taxon>
    </lineage>
</organism>
<dbReference type="InterPro" id="IPR016125">
    <property type="entry name" value="Peptidase_C15-like"/>
</dbReference>
<feature type="active site" evidence="10">
    <location>
        <position position="143"/>
    </location>
</feature>
<dbReference type="EMBL" id="JAUSUA010000002">
    <property type="protein sequence ID" value="MDQ0206777.1"/>
    <property type="molecule type" value="Genomic_DNA"/>
</dbReference>
<keyword evidence="5" id="KW-0963">Cytoplasm</keyword>
<accession>A0ABT9YG10</accession>
<dbReference type="InterPro" id="IPR033693">
    <property type="entry name" value="PGPEP1_Glu_AS"/>
</dbReference>
<dbReference type="EC" id="3.4.19.3" evidence="9"/>
<dbReference type="InterPro" id="IPR036440">
    <property type="entry name" value="Peptidase_C15-like_sf"/>
</dbReference>
<dbReference type="InterPro" id="IPR000816">
    <property type="entry name" value="Peptidase_C15"/>
</dbReference>
<proteinExistence type="inferred from homology"/>
<dbReference type="Proteomes" id="UP001225034">
    <property type="component" value="Unassembled WGS sequence"/>
</dbReference>
<dbReference type="Gene3D" id="3.40.630.20">
    <property type="entry name" value="Peptidase C15, pyroglutamyl peptidase I-like"/>
    <property type="match status" value="1"/>
</dbReference>
<evidence type="ECO:0000256" key="2">
    <source>
        <dbReference type="ARBA" id="ARBA00002280"/>
    </source>
</evidence>
<comment type="caution">
    <text evidence="11">The sequence shown here is derived from an EMBL/GenBank/DDBJ whole genome shotgun (WGS) entry which is preliminary data.</text>
</comment>
<evidence type="ECO:0000256" key="10">
    <source>
        <dbReference type="PROSITE-ProRule" id="PRU10077"/>
    </source>
</evidence>
<comment type="subcellular location">
    <subcellularLocation>
        <location evidence="3">Cytoplasm</location>
    </subcellularLocation>
</comment>
<dbReference type="Pfam" id="PF01470">
    <property type="entry name" value="Peptidase_C15"/>
    <property type="match status" value="1"/>
</dbReference>
<gene>
    <name evidence="11" type="ORF">J2S05_001576</name>
</gene>
<evidence type="ECO:0000256" key="9">
    <source>
        <dbReference type="PROSITE-ProRule" id="PRU10076"/>
    </source>
</evidence>
<keyword evidence="6" id="KW-0645">Protease</keyword>
<dbReference type="PRINTS" id="PR00706">
    <property type="entry name" value="PYROGLUPTASE"/>
</dbReference>
<dbReference type="PROSITE" id="PS01333">
    <property type="entry name" value="PYRASE_GLU"/>
    <property type="match status" value="1"/>
</dbReference>
<dbReference type="GO" id="GO:0016920">
    <property type="term" value="F:pyroglutamyl-peptidase activity"/>
    <property type="evidence" value="ECO:0007669"/>
    <property type="project" value="UniProtKB-EC"/>
</dbReference>
<evidence type="ECO:0000256" key="1">
    <source>
        <dbReference type="ARBA" id="ARBA00001770"/>
    </source>
</evidence>
<evidence type="ECO:0000256" key="4">
    <source>
        <dbReference type="ARBA" id="ARBA00006641"/>
    </source>
</evidence>
<sequence>MMKTLLLTGFEAFLQHKSNPTERIATQLNGESIGGFTIVGKVLPVSFKESAEILLDFEKEVKPDAVMMLGLAAGRASITPERIAINIQGGDVDNKGVKLKDEPIIKQGPDGYMTTLPIHDFVEALHSHQIPAAISNTAGTYLCNKVMYSMLHACKQRGIALPAGFVHIPYSHDMCLTNPMNPSLSYETMEEAVRIMIKQLT</sequence>
<dbReference type="PIRSF" id="PIRSF015592">
    <property type="entry name" value="Prld-crbxl_pptds"/>
    <property type="match status" value="1"/>
</dbReference>
<comment type="function">
    <text evidence="2">Removes 5-oxoproline from various penultimate amino acid residues except L-proline.</text>
</comment>
<evidence type="ECO:0000256" key="5">
    <source>
        <dbReference type="ARBA" id="ARBA00022490"/>
    </source>
</evidence>
<dbReference type="PROSITE" id="PS01334">
    <property type="entry name" value="PYRASE_CYS"/>
    <property type="match status" value="1"/>
</dbReference>
<dbReference type="SUPFAM" id="SSF53182">
    <property type="entry name" value="Pyrrolidone carboxyl peptidase (pyroglutamate aminopeptidase)"/>
    <property type="match status" value="1"/>
</dbReference>
<dbReference type="NCBIfam" id="NF009676">
    <property type="entry name" value="PRK13197.1"/>
    <property type="match status" value="1"/>
</dbReference>
<protein>
    <recommendedName>
        <fullName evidence="9">Pyroglutamyl-peptidase I</fullName>
        <ecNumber evidence="9">3.4.19.3</ecNumber>
    </recommendedName>
</protein>
<evidence type="ECO:0000256" key="6">
    <source>
        <dbReference type="ARBA" id="ARBA00022670"/>
    </source>
</evidence>
<keyword evidence="12" id="KW-1185">Reference proteome</keyword>
<evidence type="ECO:0000256" key="8">
    <source>
        <dbReference type="ARBA" id="ARBA00022807"/>
    </source>
</evidence>
<comment type="catalytic activity">
    <reaction evidence="1 9">
        <text>Release of an N-terminal pyroglutamyl group from a polypeptide, the second amino acid generally not being Pro.</text>
        <dbReference type="EC" id="3.4.19.3"/>
    </reaction>
</comment>
<reference evidence="11 12" key="1">
    <citation type="submission" date="2023-07" db="EMBL/GenBank/DDBJ databases">
        <title>Genomic Encyclopedia of Type Strains, Phase IV (KMG-IV): sequencing the most valuable type-strain genomes for metagenomic binning, comparative biology and taxonomic classification.</title>
        <authorList>
            <person name="Goeker M."/>
        </authorList>
    </citation>
    <scope>NUCLEOTIDE SEQUENCE [LARGE SCALE GENOMIC DNA]</scope>
    <source>
        <strain evidence="11 12">DSM 19154</strain>
    </source>
</reference>
<dbReference type="InterPro" id="IPR033694">
    <property type="entry name" value="PGPEP1_Cys_AS"/>
</dbReference>
<comment type="similarity">
    <text evidence="4">Belongs to the peptidase C15 family.</text>
</comment>
<dbReference type="PANTHER" id="PTHR23402">
    <property type="entry name" value="PROTEASE FAMILY C15 PYROGLUTAMYL-PEPTIDASE I-RELATED"/>
    <property type="match status" value="1"/>
</dbReference>
<evidence type="ECO:0000256" key="7">
    <source>
        <dbReference type="ARBA" id="ARBA00022801"/>
    </source>
</evidence>
<feature type="active site" evidence="9">
    <location>
        <position position="81"/>
    </location>
</feature>
<evidence type="ECO:0000313" key="11">
    <source>
        <dbReference type="EMBL" id="MDQ0206777.1"/>
    </source>
</evidence>
<evidence type="ECO:0000313" key="12">
    <source>
        <dbReference type="Proteomes" id="UP001225034"/>
    </source>
</evidence>
<keyword evidence="8" id="KW-0788">Thiol protease</keyword>
<evidence type="ECO:0000256" key="3">
    <source>
        <dbReference type="ARBA" id="ARBA00004496"/>
    </source>
</evidence>
<dbReference type="PANTHER" id="PTHR23402:SF1">
    <property type="entry name" value="PYROGLUTAMYL-PEPTIDASE I"/>
    <property type="match status" value="1"/>
</dbReference>
<keyword evidence="7 11" id="KW-0378">Hydrolase</keyword>
<dbReference type="RefSeq" id="WP_306981549.1">
    <property type="nucleotide sequence ID" value="NZ_JAUSUA010000002.1"/>
</dbReference>